<feature type="compositionally biased region" description="Polar residues" evidence="15">
    <location>
        <begin position="137"/>
        <end position="148"/>
    </location>
</feature>
<evidence type="ECO:0000313" key="18">
    <source>
        <dbReference type="Proteomes" id="UP000289323"/>
    </source>
</evidence>
<feature type="compositionally biased region" description="Basic and acidic residues" evidence="15">
    <location>
        <begin position="76"/>
        <end position="99"/>
    </location>
</feature>
<evidence type="ECO:0000256" key="11">
    <source>
        <dbReference type="ARBA" id="ARBA00023242"/>
    </source>
</evidence>
<sequence>MPAHLKRKRPHGGSEPRAAVTATTPPVPAVPRRATRQSSVPPLPAPPDPEPRRRRRRLAAANGQPDENPQYPRSPRGKENMPVHSVHPDPRRQQQRQEEQLVQLPEQQQPLKPMTRSARHNISVVSGLEAPPARRPQSANANRATSGRTPPPASAVPAPAPDVPSWTTPMAVKPLRGRQGSRRARIDPLRQQSVSVGRNKPIIMTTSLAPSAQTSTATSNASPNRGARGAESAGQTDRNIDKVVLGDICFRAWYPSYYGKEVLGDISGSSTKGGKESRTGTNGVSSLHDETKDTTGGERPHGRRDRDHHPPMLDRLYVCPSCFKYSKELVTWWEHVRWCERHGHIPGEKIYTHPKGKRTVLVPSEPPPKQWRGKRGNVGHRMVEEVVQDEGEWSIWEVDGEKDVLFCQNLSLFAKLFLDNKSVFFDVTGFNYFLLVYTPPAPPTDPNADVAETVPPRSQIVGFFSKEKISWDNNNLACILIFPPWQRKGLGSLLMGVSYEISRREGLLGGPEKPISDLGKRGYKRFWAGEIARWILSLEPQQQPPQQDPSSLSSPSSSGSAAEVVTDIQACSQATWIAPEDCLLVLREMGVAEDAGRGPPSRRTDDDAAPTTTADTAVTHTNNKATGSSSNTTNHHISNGPGPAAGAATATTGAAEAAAAPAGAAAGDQVQRVRISQAAVRAWVAANRISLERTCDPAGFVDGYAVKKKSAAASEEPA</sequence>
<evidence type="ECO:0000256" key="15">
    <source>
        <dbReference type="SAM" id="MobiDB-lite"/>
    </source>
</evidence>
<dbReference type="GO" id="GO:0005634">
    <property type="term" value="C:nucleus"/>
    <property type="evidence" value="ECO:0007669"/>
    <property type="project" value="UniProtKB-SubCell"/>
</dbReference>
<feature type="compositionally biased region" description="Pro residues" evidence="15">
    <location>
        <begin position="149"/>
        <end position="162"/>
    </location>
</feature>
<keyword evidence="9" id="KW-0805">Transcription regulation</keyword>
<evidence type="ECO:0000256" key="9">
    <source>
        <dbReference type="ARBA" id="ARBA00023015"/>
    </source>
</evidence>
<feature type="active site" description="Proton donor/acceptor" evidence="14">
    <location>
        <position position="512"/>
    </location>
</feature>
<feature type="domain" description="MYST-type HAT" evidence="16">
    <location>
        <begin position="235"/>
        <end position="610"/>
    </location>
</feature>
<keyword evidence="10" id="KW-0804">Transcription</keyword>
<dbReference type="EMBL" id="OUUZ01000013">
    <property type="protein sequence ID" value="SPQ24779.1"/>
    <property type="molecule type" value="Genomic_DNA"/>
</dbReference>
<dbReference type="InterPro" id="IPR016181">
    <property type="entry name" value="Acyl_CoA_acyltransferase"/>
</dbReference>
<dbReference type="GO" id="GO:0035267">
    <property type="term" value="C:NuA4 histone acetyltransferase complex"/>
    <property type="evidence" value="ECO:0007669"/>
    <property type="project" value="TreeGrafter"/>
</dbReference>
<keyword evidence="12" id="KW-0012">Acyltransferase</keyword>
<dbReference type="GO" id="GO:0008270">
    <property type="term" value="F:zinc ion binding"/>
    <property type="evidence" value="ECO:0007669"/>
    <property type="project" value="UniProtKB-KW"/>
</dbReference>
<dbReference type="Gene3D" id="3.40.630.30">
    <property type="match status" value="1"/>
</dbReference>
<dbReference type="InterPro" id="IPR036388">
    <property type="entry name" value="WH-like_DNA-bd_sf"/>
</dbReference>
<evidence type="ECO:0000256" key="12">
    <source>
        <dbReference type="ARBA" id="ARBA00023315"/>
    </source>
</evidence>
<dbReference type="PANTHER" id="PTHR10615">
    <property type="entry name" value="HISTONE ACETYLTRANSFERASE"/>
    <property type="match status" value="1"/>
</dbReference>
<keyword evidence="8" id="KW-0007">Acetylation</keyword>
<comment type="function">
    <text evidence="13">Catalytic component of the NuA4 histone acetyltransferase (HAT) complex which is involved in epigenetic transcriptional activation of selected genes principally by acetylation of nucleosomal histones H4, H3, H2B, H2A and H2A variant H2A.Z. Acetylates histone H4 to form H4K5ac, H4K8ac, H4K12ac and H4K16ac, histone H3 to form H3K14ac, and histone H2A to form H2AK4ac and H2AK7ac. The NuA4 complex is involved in the DNA damage response and is required for chromosome segregation. The NuA4 complex plays a direct role in repair of DNA double-strand breaks (DSBs) through homologous recombination. Recruitment to promoters depends on H3K4me. Also acetylates non-histone proteins. In addition to protein acetyltransferase, can use different acyl-CoA substrates, such as 2-hydroxyisobutanoyl-CoA (2-hydroxyisobutyryl-CoA) or (2E)-butenoyl-CoA (crotonyl-CoA), and is able to mediate protein 2-hydroxyisobutyrylation and crotonylation, respectively.</text>
</comment>
<gene>
    <name evidence="17" type="ORF">TT172_LOCUS7198</name>
</gene>
<protein>
    <recommendedName>
        <fullName evidence="3">histone acetyltransferase</fullName>
        <ecNumber evidence="3">2.3.1.48</ecNumber>
    </recommendedName>
</protein>
<evidence type="ECO:0000256" key="4">
    <source>
        <dbReference type="ARBA" id="ARBA00022679"/>
    </source>
</evidence>
<evidence type="ECO:0000256" key="6">
    <source>
        <dbReference type="ARBA" id="ARBA00022771"/>
    </source>
</evidence>
<reference evidence="17 18" key="1">
    <citation type="submission" date="2018-04" db="EMBL/GenBank/DDBJ databases">
        <authorList>
            <person name="Huttner S."/>
            <person name="Dainat J."/>
        </authorList>
    </citation>
    <scope>NUCLEOTIDE SEQUENCE [LARGE SCALE GENOMIC DNA]</scope>
</reference>
<dbReference type="InterPro" id="IPR050603">
    <property type="entry name" value="MYST_HAT"/>
</dbReference>
<dbReference type="Gene3D" id="3.30.60.60">
    <property type="entry name" value="N-acetyl transferase-like"/>
    <property type="match status" value="1"/>
</dbReference>
<dbReference type="PROSITE" id="PS51726">
    <property type="entry name" value="MYST_HAT"/>
    <property type="match status" value="1"/>
</dbReference>
<feature type="region of interest" description="Disordered" evidence="15">
    <location>
        <begin position="540"/>
        <end position="559"/>
    </location>
</feature>
<dbReference type="FunFam" id="3.40.630.30:FF:000067">
    <property type="entry name" value="Histone acetyltransferase"/>
    <property type="match status" value="1"/>
</dbReference>
<keyword evidence="4" id="KW-0808">Transferase</keyword>
<dbReference type="SUPFAM" id="SSF55729">
    <property type="entry name" value="Acyl-CoA N-acyltransferases (Nat)"/>
    <property type="match status" value="1"/>
</dbReference>
<evidence type="ECO:0000256" key="10">
    <source>
        <dbReference type="ARBA" id="ARBA00023163"/>
    </source>
</evidence>
<comment type="subcellular location">
    <subcellularLocation>
        <location evidence="1">Nucleus</location>
    </subcellularLocation>
</comment>
<feature type="compositionally biased region" description="Low complexity" evidence="15">
    <location>
        <begin position="205"/>
        <end position="222"/>
    </location>
</feature>
<evidence type="ECO:0000259" key="16">
    <source>
        <dbReference type="PROSITE" id="PS51726"/>
    </source>
</evidence>
<accession>A0A446BQJ2</accession>
<organism evidence="17 18">
    <name type="scientific">Thermothielavioides terrestris</name>
    <dbReference type="NCBI Taxonomy" id="2587410"/>
    <lineage>
        <taxon>Eukaryota</taxon>
        <taxon>Fungi</taxon>
        <taxon>Dikarya</taxon>
        <taxon>Ascomycota</taxon>
        <taxon>Pezizomycotina</taxon>
        <taxon>Sordariomycetes</taxon>
        <taxon>Sordariomycetidae</taxon>
        <taxon>Sordariales</taxon>
        <taxon>Chaetomiaceae</taxon>
        <taxon>Thermothielavioides</taxon>
    </lineage>
</organism>
<keyword evidence="5" id="KW-0479">Metal-binding</keyword>
<dbReference type="Proteomes" id="UP000289323">
    <property type="component" value="Unassembled WGS sequence"/>
</dbReference>
<proteinExistence type="inferred from homology"/>
<feature type="region of interest" description="Disordered" evidence="15">
    <location>
        <begin position="266"/>
        <end position="310"/>
    </location>
</feature>
<evidence type="ECO:0000256" key="8">
    <source>
        <dbReference type="ARBA" id="ARBA00022990"/>
    </source>
</evidence>
<feature type="compositionally biased region" description="Basic residues" evidence="15">
    <location>
        <begin position="1"/>
        <end position="11"/>
    </location>
</feature>
<feature type="compositionally biased region" description="Basic and acidic residues" evidence="15">
    <location>
        <begin position="287"/>
        <end position="310"/>
    </location>
</feature>
<evidence type="ECO:0000313" key="17">
    <source>
        <dbReference type="EMBL" id="SPQ24779.1"/>
    </source>
</evidence>
<feature type="compositionally biased region" description="Low complexity" evidence="15">
    <location>
        <begin position="100"/>
        <end position="111"/>
    </location>
</feature>
<feature type="compositionally biased region" description="Low complexity" evidence="15">
    <location>
        <begin position="548"/>
        <end position="559"/>
    </location>
</feature>
<evidence type="ECO:0000256" key="7">
    <source>
        <dbReference type="ARBA" id="ARBA00022833"/>
    </source>
</evidence>
<feature type="compositionally biased region" description="Low complexity" evidence="15">
    <location>
        <begin position="609"/>
        <end position="650"/>
    </location>
</feature>
<dbReference type="PANTHER" id="PTHR10615:SF219">
    <property type="entry name" value="HISTONE ACETYLTRANSFERASE KAT5"/>
    <property type="match status" value="1"/>
</dbReference>
<evidence type="ECO:0000256" key="1">
    <source>
        <dbReference type="ARBA" id="ARBA00004123"/>
    </source>
</evidence>
<feature type="region of interest" description="Disordered" evidence="15">
    <location>
        <begin position="1"/>
        <end position="235"/>
    </location>
</feature>
<evidence type="ECO:0000256" key="3">
    <source>
        <dbReference type="ARBA" id="ARBA00013184"/>
    </source>
</evidence>
<keyword evidence="7" id="KW-0862">Zinc</keyword>
<keyword evidence="6" id="KW-0863">Zinc-finger</keyword>
<evidence type="ECO:0000256" key="2">
    <source>
        <dbReference type="ARBA" id="ARBA00010107"/>
    </source>
</evidence>
<evidence type="ECO:0000256" key="5">
    <source>
        <dbReference type="ARBA" id="ARBA00022723"/>
    </source>
</evidence>
<dbReference type="GO" id="GO:0046972">
    <property type="term" value="F:histone H4K16 acetyltransferase activity"/>
    <property type="evidence" value="ECO:0007669"/>
    <property type="project" value="TreeGrafter"/>
</dbReference>
<dbReference type="EC" id="2.3.1.48" evidence="3"/>
<evidence type="ECO:0000256" key="14">
    <source>
        <dbReference type="PIRSR" id="PIRSR602717-51"/>
    </source>
</evidence>
<dbReference type="GO" id="GO:0006355">
    <property type="term" value="P:regulation of DNA-templated transcription"/>
    <property type="evidence" value="ECO:0007669"/>
    <property type="project" value="InterPro"/>
</dbReference>
<dbReference type="AlphaFoldDB" id="A0A446BQJ2"/>
<name>A0A446BQJ2_9PEZI</name>
<evidence type="ECO:0000256" key="13">
    <source>
        <dbReference type="ARBA" id="ARBA00045805"/>
    </source>
</evidence>
<dbReference type="Gene3D" id="1.10.10.10">
    <property type="entry name" value="Winged helix-like DNA-binding domain superfamily/Winged helix DNA-binding domain"/>
    <property type="match status" value="1"/>
</dbReference>
<feature type="region of interest" description="Disordered" evidence="15">
    <location>
        <begin position="593"/>
        <end position="650"/>
    </location>
</feature>
<keyword evidence="11" id="KW-0539">Nucleus</keyword>
<dbReference type="InterPro" id="IPR002717">
    <property type="entry name" value="HAT_MYST-type"/>
</dbReference>
<dbReference type="Pfam" id="PF01853">
    <property type="entry name" value="MOZ_SAS"/>
    <property type="match status" value="1"/>
</dbReference>
<comment type="similarity">
    <text evidence="2">Belongs to the MYST (SAS/MOZ) family.</text>
</comment>